<proteinExistence type="predicted"/>
<organism evidence="2 3">
    <name type="scientific">Trichinella nativa</name>
    <dbReference type="NCBI Taxonomy" id="6335"/>
    <lineage>
        <taxon>Eukaryota</taxon>
        <taxon>Metazoa</taxon>
        <taxon>Ecdysozoa</taxon>
        <taxon>Nematoda</taxon>
        <taxon>Enoplea</taxon>
        <taxon>Dorylaimia</taxon>
        <taxon>Trichinellida</taxon>
        <taxon>Trichinellidae</taxon>
        <taxon>Trichinella</taxon>
    </lineage>
</organism>
<sequence length="159" mass="17571">MRQPAKSLANVATTLEHWKNLPVGGQHNGATGRPATDQPRTSPGRSDQSANFITACQFARAYSWDEPTFGFPRTQAQRSASNLSSLASQLPQTAALNLKKTKENKEIEYEFFRINVANTPRGPLPKSIVKQFPVANCEKPPERKRKKKKQSASSSSFIA</sequence>
<reference evidence="2 3" key="1">
    <citation type="submission" date="2015-05" db="EMBL/GenBank/DDBJ databases">
        <title>Evolution of Trichinella species and genotypes.</title>
        <authorList>
            <person name="Korhonen P.K."/>
            <person name="Edoardo P."/>
            <person name="Giuseppe L.R."/>
            <person name="Gasser R.B."/>
        </authorList>
    </citation>
    <scope>NUCLEOTIDE SEQUENCE [LARGE SCALE GENOMIC DNA]</scope>
    <source>
        <strain evidence="2">ISS10</strain>
    </source>
</reference>
<comment type="caution">
    <text evidence="2">The sequence shown here is derived from an EMBL/GenBank/DDBJ whole genome shotgun (WGS) entry which is preliminary data.</text>
</comment>
<feature type="region of interest" description="Disordered" evidence="1">
    <location>
        <begin position="1"/>
        <end position="48"/>
    </location>
</feature>
<evidence type="ECO:0000313" key="3">
    <source>
        <dbReference type="Proteomes" id="UP000054721"/>
    </source>
</evidence>
<evidence type="ECO:0000256" key="1">
    <source>
        <dbReference type="SAM" id="MobiDB-lite"/>
    </source>
</evidence>
<dbReference type="AlphaFoldDB" id="A0A0V1KM67"/>
<feature type="compositionally biased region" description="Polar residues" evidence="1">
    <location>
        <begin position="38"/>
        <end position="48"/>
    </location>
</feature>
<accession>A0A0V1KM67</accession>
<feature type="region of interest" description="Disordered" evidence="1">
    <location>
        <begin position="132"/>
        <end position="159"/>
    </location>
</feature>
<dbReference type="Proteomes" id="UP000054721">
    <property type="component" value="Unassembled WGS sequence"/>
</dbReference>
<dbReference type="OrthoDB" id="10349185at2759"/>
<gene>
    <name evidence="2" type="ORF">T02_16446</name>
</gene>
<name>A0A0V1KM67_9BILA</name>
<keyword evidence="3" id="KW-1185">Reference proteome</keyword>
<dbReference type="EMBL" id="JYDW01000420">
    <property type="protein sequence ID" value="KRZ48356.1"/>
    <property type="molecule type" value="Genomic_DNA"/>
</dbReference>
<evidence type="ECO:0000313" key="2">
    <source>
        <dbReference type="EMBL" id="KRZ48356.1"/>
    </source>
</evidence>
<protein>
    <submittedName>
        <fullName evidence="2">Uncharacterized protein</fullName>
    </submittedName>
</protein>